<gene>
    <name evidence="2" type="ORF">F9Y85_06355</name>
    <name evidence="3" type="ORF">R5H13_23345</name>
</gene>
<dbReference type="AlphaFoldDB" id="A0A8I2H0U2"/>
<dbReference type="EMBL" id="CP137579">
    <property type="protein sequence ID" value="WOX30818.1"/>
    <property type="molecule type" value="Genomic_DNA"/>
</dbReference>
<dbReference type="Proteomes" id="UP000646877">
    <property type="component" value="Unassembled WGS sequence"/>
</dbReference>
<organism evidence="2 4">
    <name type="scientific">Pseudoalteromonas maricaloris</name>
    <dbReference type="NCBI Taxonomy" id="184924"/>
    <lineage>
        <taxon>Bacteria</taxon>
        <taxon>Pseudomonadati</taxon>
        <taxon>Pseudomonadota</taxon>
        <taxon>Gammaproteobacteria</taxon>
        <taxon>Alteromonadales</taxon>
        <taxon>Pseudoalteromonadaceae</taxon>
        <taxon>Pseudoalteromonas</taxon>
    </lineage>
</organism>
<dbReference type="InterPro" id="IPR029058">
    <property type="entry name" value="AB_hydrolase_fold"/>
</dbReference>
<reference evidence="3 5" key="2">
    <citation type="submission" date="2023-10" db="EMBL/GenBank/DDBJ databases">
        <title>To unveil natural product biosynthetic capacity in Pseudoalteromonas.</title>
        <authorList>
            <person name="Wang J."/>
        </authorList>
    </citation>
    <scope>NUCLEOTIDE SEQUENCE [LARGE SCALE GENOMIC DNA]</scope>
    <source>
        <strain evidence="3 5">DSM 15914</strain>
    </source>
</reference>
<feature type="signal peptide" evidence="1">
    <location>
        <begin position="1"/>
        <end position="16"/>
    </location>
</feature>
<evidence type="ECO:0000313" key="5">
    <source>
        <dbReference type="Proteomes" id="UP001304419"/>
    </source>
</evidence>
<evidence type="ECO:0000313" key="4">
    <source>
        <dbReference type="Proteomes" id="UP000646877"/>
    </source>
</evidence>
<dbReference type="Gene3D" id="3.40.50.1820">
    <property type="entry name" value="alpha/beta hydrolase"/>
    <property type="match status" value="1"/>
</dbReference>
<evidence type="ECO:0000313" key="3">
    <source>
        <dbReference type="EMBL" id="WOX30818.1"/>
    </source>
</evidence>
<keyword evidence="1" id="KW-0732">Signal</keyword>
<accession>A0A8I2H0U2</accession>
<protein>
    <submittedName>
        <fullName evidence="2">Alpha/beta hydrolase</fullName>
    </submittedName>
</protein>
<dbReference type="RefSeq" id="WP_039496534.1">
    <property type="nucleotide sequence ID" value="NZ_CBCSDF010000004.1"/>
</dbReference>
<name>A0A8I2H0U2_9GAMM</name>
<dbReference type="EMBL" id="WEIA01000003">
    <property type="protein sequence ID" value="NLR20943.1"/>
    <property type="molecule type" value="Genomic_DNA"/>
</dbReference>
<evidence type="ECO:0000313" key="2">
    <source>
        <dbReference type="EMBL" id="NLR20943.1"/>
    </source>
</evidence>
<proteinExistence type="predicted"/>
<feature type="chain" id="PRO_5044460502" evidence="1">
    <location>
        <begin position="17"/>
        <end position="248"/>
    </location>
</feature>
<keyword evidence="5" id="KW-1185">Reference proteome</keyword>
<dbReference type="SUPFAM" id="SSF53474">
    <property type="entry name" value="alpha/beta-Hydrolases"/>
    <property type="match status" value="1"/>
</dbReference>
<reference evidence="2" key="1">
    <citation type="submission" date="2019-10" db="EMBL/GenBank/DDBJ databases">
        <authorList>
            <person name="Paulsen S."/>
        </authorList>
    </citation>
    <scope>NUCLEOTIDE SEQUENCE</scope>
    <source>
        <strain evidence="2">LMG 19692</strain>
    </source>
</reference>
<dbReference type="Proteomes" id="UP001304419">
    <property type="component" value="Chromosome 2"/>
</dbReference>
<evidence type="ECO:0000256" key="1">
    <source>
        <dbReference type="SAM" id="SignalP"/>
    </source>
</evidence>
<keyword evidence="2" id="KW-0378">Hydrolase</keyword>
<sequence length="248" mass="27402">MLRSFLLLLCLPFTLAAETVIDPARDRAIPVEIHQPSNTDNCSTAALCPVALLSAGYGVSHTDYQFLVKTLNQAGYLVITVGHELATDPPLSVEGNLYETRAENWQRGADTLMFIHDYFKLKFTTFDFEHILLIGHSNGGDISAWLINHGAKFVSQIITLDHRRVPLPRSLDVKVLSIRASDFPADKGVLPNIAEKQKYQDCVVTIANAKHNDMTDEGPSWLTDKIAQILAAHLAGKPCLENEKVKGQ</sequence>
<dbReference type="GO" id="GO:0016787">
    <property type="term" value="F:hydrolase activity"/>
    <property type="evidence" value="ECO:0007669"/>
    <property type="project" value="UniProtKB-KW"/>
</dbReference>